<feature type="compositionally biased region" description="Basic residues" evidence="4">
    <location>
        <begin position="1"/>
        <end position="13"/>
    </location>
</feature>
<dbReference type="InterPro" id="IPR026590">
    <property type="entry name" value="Ssirtuin_cat_dom"/>
</dbReference>
<dbReference type="Gene3D" id="3.40.50.1220">
    <property type="entry name" value="TPP-binding domain"/>
    <property type="match status" value="1"/>
</dbReference>
<dbReference type="GO" id="GO:0046872">
    <property type="term" value="F:metal ion binding"/>
    <property type="evidence" value="ECO:0007669"/>
    <property type="project" value="UniProtKB-KW"/>
</dbReference>
<dbReference type="PROSITE" id="PS50305">
    <property type="entry name" value="SIRTUIN"/>
    <property type="match status" value="1"/>
</dbReference>
<keyword evidence="1" id="KW-0808">Transferase</keyword>
<dbReference type="InterPro" id="IPR050134">
    <property type="entry name" value="NAD-dep_sirtuin_deacylases"/>
</dbReference>
<keyword evidence="7" id="KW-1185">Reference proteome</keyword>
<evidence type="ECO:0000256" key="3">
    <source>
        <dbReference type="PROSITE-ProRule" id="PRU00236"/>
    </source>
</evidence>
<dbReference type="GO" id="GO:0017136">
    <property type="term" value="F:histone deacetylase activity, NAD-dependent"/>
    <property type="evidence" value="ECO:0007669"/>
    <property type="project" value="TreeGrafter"/>
</dbReference>
<organism evidence="6 7">
    <name type="scientific">Chaetoceros tenuissimus</name>
    <dbReference type="NCBI Taxonomy" id="426638"/>
    <lineage>
        <taxon>Eukaryota</taxon>
        <taxon>Sar</taxon>
        <taxon>Stramenopiles</taxon>
        <taxon>Ochrophyta</taxon>
        <taxon>Bacillariophyta</taxon>
        <taxon>Coscinodiscophyceae</taxon>
        <taxon>Chaetocerotophycidae</taxon>
        <taxon>Chaetocerotales</taxon>
        <taxon>Chaetocerotaceae</taxon>
        <taxon>Chaetoceros</taxon>
    </lineage>
</organism>
<dbReference type="GO" id="GO:0070403">
    <property type="term" value="F:NAD+ binding"/>
    <property type="evidence" value="ECO:0007669"/>
    <property type="project" value="InterPro"/>
</dbReference>
<dbReference type="Pfam" id="PF02146">
    <property type="entry name" value="SIR2"/>
    <property type="match status" value="1"/>
</dbReference>
<dbReference type="SUPFAM" id="SSF57667">
    <property type="entry name" value="beta-beta-alpha zinc fingers"/>
    <property type="match status" value="1"/>
</dbReference>
<evidence type="ECO:0000313" key="6">
    <source>
        <dbReference type="EMBL" id="GFH49257.1"/>
    </source>
</evidence>
<dbReference type="PANTHER" id="PTHR11085:SF10">
    <property type="entry name" value="NAD-DEPENDENT PROTEIN DEACYLASE SIRTUIN-5, MITOCHONDRIAL-RELATED"/>
    <property type="match status" value="1"/>
</dbReference>
<evidence type="ECO:0000256" key="1">
    <source>
        <dbReference type="ARBA" id="ARBA00022679"/>
    </source>
</evidence>
<dbReference type="PANTHER" id="PTHR11085">
    <property type="entry name" value="NAD-DEPENDENT PROTEIN DEACYLASE SIRTUIN-5, MITOCHONDRIAL-RELATED"/>
    <property type="match status" value="1"/>
</dbReference>
<accession>A0AAD3CNI9</accession>
<dbReference type="GO" id="GO:0005634">
    <property type="term" value="C:nucleus"/>
    <property type="evidence" value="ECO:0007669"/>
    <property type="project" value="TreeGrafter"/>
</dbReference>
<proteinExistence type="predicted"/>
<comment type="caution">
    <text evidence="6">The sequence shown here is derived from an EMBL/GenBank/DDBJ whole genome shotgun (WGS) entry which is preliminary data.</text>
</comment>
<dbReference type="SUPFAM" id="SSF52467">
    <property type="entry name" value="DHS-like NAD/FAD-binding domain"/>
    <property type="match status" value="1"/>
</dbReference>
<dbReference type="Proteomes" id="UP001054902">
    <property type="component" value="Unassembled WGS sequence"/>
</dbReference>
<keyword evidence="2" id="KW-0520">NAD</keyword>
<dbReference type="AlphaFoldDB" id="A0AAD3CNI9"/>
<sequence length="358" mass="41038">MVIPIAKRHKKGDRRMEGEEDKEESTAPLFWCNVCKKDLQSRKCFEEHVQGRKHLKKAFHLDPKAFKSNDKIRFSYMPYVDESIIFEKLNSLAYRNVVVLTGAGVSTAAGIPDFRSPGGLFETIRDRFGEKFPFVHDCPEILLSRSFAMKFPQTFQKEVTPILEHIGTSYNAQPTDTHKFCKWLDEKGILRRVYTQNVDGLHLHPSLDMDSEKVVECHGSMRENNLVLYGDGLPKRFYKCCNQDFSQDNKNGPVDLLIVFGTSLQVLPFKAIPNLAPRGCTRVLVNRIIADCNDASGNRDEYGSRLNGAVRVGDRHITTRNLWMNRDGNKKWSQLLVESDCDDFINRFLEAAKITWND</sequence>
<dbReference type="InterPro" id="IPR036236">
    <property type="entry name" value="Znf_C2H2_sf"/>
</dbReference>
<evidence type="ECO:0000313" key="7">
    <source>
        <dbReference type="Proteomes" id="UP001054902"/>
    </source>
</evidence>
<dbReference type="EMBL" id="BLLK01000038">
    <property type="protein sequence ID" value="GFH49257.1"/>
    <property type="molecule type" value="Genomic_DNA"/>
</dbReference>
<evidence type="ECO:0000256" key="4">
    <source>
        <dbReference type="SAM" id="MobiDB-lite"/>
    </source>
</evidence>
<dbReference type="Gene3D" id="3.30.160.60">
    <property type="entry name" value="Classic Zinc Finger"/>
    <property type="match status" value="1"/>
</dbReference>
<dbReference type="Pfam" id="PF12874">
    <property type="entry name" value="zf-met"/>
    <property type="match status" value="1"/>
</dbReference>
<evidence type="ECO:0000259" key="5">
    <source>
        <dbReference type="PROSITE" id="PS50305"/>
    </source>
</evidence>
<feature type="domain" description="Deacetylase sirtuin-type" evidence="5">
    <location>
        <begin position="78"/>
        <end position="357"/>
    </location>
</feature>
<feature type="region of interest" description="Disordered" evidence="4">
    <location>
        <begin position="1"/>
        <end position="21"/>
    </location>
</feature>
<comment type="caution">
    <text evidence="3">Lacks conserved residue(s) required for the propagation of feature annotation.</text>
</comment>
<reference evidence="6 7" key="1">
    <citation type="journal article" date="2021" name="Sci. Rep.">
        <title>The genome of the diatom Chaetoceros tenuissimus carries an ancient integrated fragment of an extant virus.</title>
        <authorList>
            <person name="Hongo Y."/>
            <person name="Kimura K."/>
            <person name="Takaki Y."/>
            <person name="Yoshida Y."/>
            <person name="Baba S."/>
            <person name="Kobayashi G."/>
            <person name="Nagasaki K."/>
            <person name="Hano T."/>
            <person name="Tomaru Y."/>
        </authorList>
    </citation>
    <scope>NUCLEOTIDE SEQUENCE [LARGE SCALE GENOMIC DNA]</scope>
    <source>
        <strain evidence="6 7">NIES-3715</strain>
    </source>
</reference>
<gene>
    <name evidence="6" type="ORF">CTEN210_05733</name>
</gene>
<dbReference type="InterPro" id="IPR029035">
    <property type="entry name" value="DHS-like_NAD/FAD-binding_dom"/>
</dbReference>
<evidence type="ECO:0000256" key="2">
    <source>
        <dbReference type="ARBA" id="ARBA00023027"/>
    </source>
</evidence>
<name>A0AAD3CNI9_9STRA</name>
<protein>
    <recommendedName>
        <fullName evidence="5">Deacetylase sirtuin-type domain-containing protein</fullName>
    </recommendedName>
</protein>
<dbReference type="PROSITE" id="PS00028">
    <property type="entry name" value="ZINC_FINGER_C2H2_1"/>
    <property type="match status" value="1"/>
</dbReference>
<dbReference type="InterPro" id="IPR003000">
    <property type="entry name" value="Sirtuin"/>
</dbReference>
<dbReference type="InterPro" id="IPR013087">
    <property type="entry name" value="Znf_C2H2_type"/>
</dbReference>